<keyword evidence="1" id="KW-0732">Signal</keyword>
<reference evidence="3" key="1">
    <citation type="journal article" date="2019" name="Int. J. Syst. Evol. Microbiol.">
        <title>The Global Catalogue of Microorganisms (GCM) 10K type strain sequencing project: providing services to taxonomists for standard genome sequencing and annotation.</title>
        <authorList>
            <consortium name="The Broad Institute Genomics Platform"/>
            <consortium name="The Broad Institute Genome Sequencing Center for Infectious Disease"/>
            <person name="Wu L."/>
            <person name="Ma J."/>
        </authorList>
    </citation>
    <scope>NUCLEOTIDE SEQUENCE [LARGE SCALE GENOMIC DNA]</scope>
    <source>
        <strain evidence="3">JCM 31696</strain>
    </source>
</reference>
<gene>
    <name evidence="2" type="ORF">ACFQ07_32180</name>
</gene>
<name>A0ABW3CQW3_9ACTN</name>
<feature type="signal peptide" evidence="1">
    <location>
        <begin position="1"/>
        <end position="19"/>
    </location>
</feature>
<dbReference type="PROSITE" id="PS51257">
    <property type="entry name" value="PROKAR_LIPOPROTEIN"/>
    <property type="match status" value="1"/>
</dbReference>
<dbReference type="InterPro" id="IPR029046">
    <property type="entry name" value="LolA/LolB/LppX"/>
</dbReference>
<evidence type="ECO:0000313" key="3">
    <source>
        <dbReference type="Proteomes" id="UP001597083"/>
    </source>
</evidence>
<organism evidence="2 3">
    <name type="scientific">Actinomadura adrarensis</name>
    <dbReference type="NCBI Taxonomy" id="1819600"/>
    <lineage>
        <taxon>Bacteria</taxon>
        <taxon>Bacillati</taxon>
        <taxon>Actinomycetota</taxon>
        <taxon>Actinomycetes</taxon>
        <taxon>Streptosporangiales</taxon>
        <taxon>Thermomonosporaceae</taxon>
        <taxon>Actinomadura</taxon>
    </lineage>
</organism>
<feature type="chain" id="PRO_5046164965" description="LppX_LprAFG lipoprotein" evidence="1">
    <location>
        <begin position="20"/>
        <end position="286"/>
    </location>
</feature>
<keyword evidence="3" id="KW-1185">Reference proteome</keyword>
<dbReference type="Proteomes" id="UP001597083">
    <property type="component" value="Unassembled WGS sequence"/>
</dbReference>
<accession>A0ABW3CQW3</accession>
<evidence type="ECO:0000256" key="1">
    <source>
        <dbReference type="SAM" id="SignalP"/>
    </source>
</evidence>
<evidence type="ECO:0000313" key="2">
    <source>
        <dbReference type="EMBL" id="MFD0856933.1"/>
    </source>
</evidence>
<evidence type="ECO:0008006" key="4">
    <source>
        <dbReference type="Google" id="ProtNLM"/>
    </source>
</evidence>
<proteinExistence type="predicted"/>
<sequence>MKRRFVVAAGSAAMGTALVLSGCSGTGTESGTTGAVRLSANQALLQSSQKTGQADSFKAELTISDAEGGGKVRANGQFRLRPELTFNARLDEFSHGGQSMPGLKGQAIYTGDALYAKVPQLARFVADGKPWLKVDVNQAARQTGIDVRELVGQVQKINPAEQTKMFTGSKDARRVGEETVDGVRTTHYTGTVTVQDALSRLDPQIREKVRERYPRGASDEKIAFDLWVDGDQLPRKLVSKDAAGRTGGTVTVVYSDYGRSFSVNPPPADEVGEFSLDALVNGRPRN</sequence>
<dbReference type="SUPFAM" id="SSF89392">
    <property type="entry name" value="Prokaryotic lipoproteins and lipoprotein localization factors"/>
    <property type="match status" value="1"/>
</dbReference>
<protein>
    <recommendedName>
        <fullName evidence="4">LppX_LprAFG lipoprotein</fullName>
    </recommendedName>
</protein>
<dbReference type="Gene3D" id="2.50.20.20">
    <property type="match status" value="1"/>
</dbReference>
<dbReference type="EMBL" id="JBHTIR010004306">
    <property type="protein sequence ID" value="MFD0856933.1"/>
    <property type="molecule type" value="Genomic_DNA"/>
</dbReference>
<comment type="caution">
    <text evidence="2">The sequence shown here is derived from an EMBL/GenBank/DDBJ whole genome shotgun (WGS) entry which is preliminary data.</text>
</comment>